<organism evidence="2 3">
    <name type="scientific">Serratia odorifera DSM 4582</name>
    <dbReference type="NCBI Taxonomy" id="667129"/>
    <lineage>
        <taxon>Bacteria</taxon>
        <taxon>Pseudomonadati</taxon>
        <taxon>Pseudomonadota</taxon>
        <taxon>Gammaproteobacteria</taxon>
        <taxon>Enterobacterales</taxon>
        <taxon>Yersiniaceae</taxon>
        <taxon>Serratia</taxon>
    </lineage>
</organism>
<keyword evidence="1" id="KW-1133">Transmembrane helix</keyword>
<comment type="caution">
    <text evidence="2">The sequence shown here is derived from an EMBL/GenBank/DDBJ whole genome shotgun (WGS) entry which is preliminary data.</text>
</comment>
<dbReference type="Proteomes" id="UP000005723">
    <property type="component" value="Unassembled WGS sequence"/>
</dbReference>
<dbReference type="HOGENOM" id="CLU_3221962_0_0_6"/>
<accession>D4E242</accession>
<proteinExistence type="predicted"/>
<feature type="transmembrane region" description="Helical" evidence="1">
    <location>
        <begin position="18"/>
        <end position="36"/>
    </location>
</feature>
<dbReference type="EMBL" id="ADBY01000038">
    <property type="protein sequence ID" value="EFE96156.1"/>
    <property type="molecule type" value="Genomic_DNA"/>
</dbReference>
<keyword evidence="3" id="KW-1185">Reference proteome</keyword>
<keyword evidence="1" id="KW-0812">Transmembrane</keyword>
<evidence type="ECO:0000313" key="3">
    <source>
        <dbReference type="Proteomes" id="UP000005723"/>
    </source>
</evidence>
<sequence length="44" mass="5181">MTIFVILAFVSPFFFDNWVFGISAFFFFLILAYLVLKVIPQNED</sequence>
<reference evidence="2 3" key="1">
    <citation type="submission" date="2010-01" db="EMBL/GenBank/DDBJ databases">
        <authorList>
            <person name="Muzny D."/>
            <person name="Qin X."/>
            <person name="Deng J."/>
            <person name="Jiang H."/>
            <person name="Liu Y."/>
            <person name="Qu J."/>
            <person name="Song X.-Z."/>
            <person name="Zhang L."/>
            <person name="Thornton R."/>
            <person name="Coyle M."/>
            <person name="Francisco L."/>
            <person name="Jackson L."/>
            <person name="Javaid M."/>
            <person name="Korchina V."/>
            <person name="Kovar C."/>
            <person name="Mata R."/>
            <person name="Mathew T."/>
            <person name="Ngo R."/>
            <person name="Nguyen L."/>
            <person name="Nguyen N."/>
            <person name="Okwuonu G."/>
            <person name="Ongeri F."/>
            <person name="Pham C."/>
            <person name="Simmons D."/>
            <person name="Wilczek-Boney K."/>
            <person name="Hale W."/>
            <person name="Jakkamsetti A."/>
            <person name="Pham P."/>
            <person name="Ruth R."/>
            <person name="San Lucas F."/>
            <person name="Warren J."/>
            <person name="Zhang J."/>
            <person name="Zhao Z."/>
            <person name="Zhou C."/>
            <person name="Zhu D."/>
            <person name="Lee S."/>
            <person name="Bess C."/>
            <person name="Blankenburg K."/>
            <person name="Forbes L."/>
            <person name="Fu Q."/>
            <person name="Gubbala S."/>
            <person name="Hirani K."/>
            <person name="Jayaseelan J.C."/>
            <person name="Lara F."/>
            <person name="Munidasa M."/>
            <person name="Palculict T."/>
            <person name="Patil S."/>
            <person name="Pu L.-L."/>
            <person name="Saada N."/>
            <person name="Tang L."/>
            <person name="Weissenberger G."/>
            <person name="Zhu Y."/>
            <person name="Hemphill L."/>
            <person name="Shang Y."/>
            <person name="Youmans B."/>
            <person name="Ayvaz T."/>
            <person name="Ross M."/>
            <person name="Santibanez J."/>
            <person name="Aqrawi P."/>
            <person name="Gross S."/>
            <person name="Joshi V."/>
            <person name="Fowler G."/>
            <person name="Nazareth L."/>
            <person name="Reid J."/>
            <person name="Worley K."/>
            <person name="Petrosino J."/>
            <person name="Highlander S."/>
            <person name="Gibbs R."/>
        </authorList>
    </citation>
    <scope>NUCLEOTIDE SEQUENCE [LARGE SCALE GENOMIC DNA]</scope>
    <source>
        <strain evidence="2 3">DSM 4582</strain>
    </source>
</reference>
<evidence type="ECO:0000256" key="1">
    <source>
        <dbReference type="SAM" id="Phobius"/>
    </source>
</evidence>
<gene>
    <name evidence="2" type="ORF">HMPREF0758_2242</name>
</gene>
<dbReference type="AlphaFoldDB" id="D4E242"/>
<keyword evidence="1" id="KW-0472">Membrane</keyword>
<dbReference type="STRING" id="667129.HMPREF0758_2242"/>
<evidence type="ECO:0000313" key="2">
    <source>
        <dbReference type="EMBL" id="EFE96156.1"/>
    </source>
</evidence>
<name>D4E242_SEROD</name>
<protein>
    <submittedName>
        <fullName evidence="2">Uncharacterized protein</fullName>
    </submittedName>
</protein>